<dbReference type="SMART" id="SM00382">
    <property type="entry name" value="AAA"/>
    <property type="match status" value="1"/>
</dbReference>
<dbReference type="VEuPathDB" id="VectorBase:RSAN_035453"/>
<dbReference type="GO" id="GO:0005819">
    <property type="term" value="C:spindle"/>
    <property type="evidence" value="ECO:0007669"/>
    <property type="project" value="UniProtKB-SubCell"/>
</dbReference>
<dbReference type="AlphaFoldDB" id="A0A9D4Q170"/>
<keyword evidence="2" id="KW-0963">Cytoplasm</keyword>
<feature type="region of interest" description="Disordered" evidence="9">
    <location>
        <begin position="93"/>
        <end position="126"/>
    </location>
</feature>
<dbReference type="PANTHER" id="PTHR23074">
    <property type="entry name" value="AAA DOMAIN-CONTAINING"/>
    <property type="match status" value="1"/>
</dbReference>
<dbReference type="PROSITE" id="PS00674">
    <property type="entry name" value="AAA"/>
    <property type="match status" value="1"/>
</dbReference>
<comment type="similarity">
    <text evidence="8">Belongs to the AAA ATPase family.</text>
</comment>
<evidence type="ECO:0000256" key="6">
    <source>
        <dbReference type="ARBA" id="ARBA00023212"/>
    </source>
</evidence>
<evidence type="ECO:0000256" key="8">
    <source>
        <dbReference type="RuleBase" id="RU003651"/>
    </source>
</evidence>
<keyword evidence="3" id="KW-0493">Microtubule</keyword>
<comment type="subcellular location">
    <subcellularLocation>
        <location evidence="1">Cytoplasm</location>
        <location evidence="1">Cytoskeleton</location>
        <location evidence="1">Spindle</location>
    </subcellularLocation>
</comment>
<dbReference type="InterPro" id="IPR027417">
    <property type="entry name" value="P-loop_NTPase"/>
</dbReference>
<dbReference type="GO" id="GO:0005524">
    <property type="term" value="F:ATP binding"/>
    <property type="evidence" value="ECO:0007669"/>
    <property type="project" value="UniProtKB-KW"/>
</dbReference>
<gene>
    <name evidence="11" type="ORF">HPB52_014115</name>
</gene>
<evidence type="ECO:0000313" key="12">
    <source>
        <dbReference type="Proteomes" id="UP000821837"/>
    </source>
</evidence>
<dbReference type="GO" id="GO:0016887">
    <property type="term" value="F:ATP hydrolysis activity"/>
    <property type="evidence" value="ECO:0007669"/>
    <property type="project" value="InterPro"/>
</dbReference>
<dbReference type="Proteomes" id="UP000821837">
    <property type="component" value="Chromosome 3"/>
</dbReference>
<evidence type="ECO:0000256" key="4">
    <source>
        <dbReference type="ARBA" id="ARBA00022741"/>
    </source>
</evidence>
<reference evidence="11" key="1">
    <citation type="journal article" date="2020" name="Cell">
        <title>Large-Scale Comparative Analyses of Tick Genomes Elucidate Their Genetic Diversity and Vector Capacities.</title>
        <authorList>
            <consortium name="Tick Genome and Microbiome Consortium (TIGMIC)"/>
            <person name="Jia N."/>
            <person name="Wang J."/>
            <person name="Shi W."/>
            <person name="Du L."/>
            <person name="Sun Y."/>
            <person name="Zhan W."/>
            <person name="Jiang J.F."/>
            <person name="Wang Q."/>
            <person name="Zhang B."/>
            <person name="Ji P."/>
            <person name="Bell-Sakyi L."/>
            <person name="Cui X.M."/>
            <person name="Yuan T.T."/>
            <person name="Jiang B.G."/>
            <person name="Yang W.F."/>
            <person name="Lam T.T."/>
            <person name="Chang Q.C."/>
            <person name="Ding S.J."/>
            <person name="Wang X.J."/>
            <person name="Zhu J.G."/>
            <person name="Ruan X.D."/>
            <person name="Zhao L."/>
            <person name="Wei J.T."/>
            <person name="Ye R.Z."/>
            <person name="Que T.C."/>
            <person name="Du C.H."/>
            <person name="Zhou Y.H."/>
            <person name="Cheng J.X."/>
            <person name="Dai P.F."/>
            <person name="Guo W.B."/>
            <person name="Han X.H."/>
            <person name="Huang E.J."/>
            <person name="Li L.F."/>
            <person name="Wei W."/>
            <person name="Gao Y.C."/>
            <person name="Liu J.Z."/>
            <person name="Shao H.Z."/>
            <person name="Wang X."/>
            <person name="Wang C.C."/>
            <person name="Yang T.C."/>
            <person name="Huo Q.B."/>
            <person name="Li W."/>
            <person name="Chen H.Y."/>
            <person name="Chen S.E."/>
            <person name="Zhou L.G."/>
            <person name="Ni X.B."/>
            <person name="Tian J.H."/>
            <person name="Sheng Y."/>
            <person name="Liu T."/>
            <person name="Pan Y.S."/>
            <person name="Xia L.Y."/>
            <person name="Li J."/>
            <person name="Zhao F."/>
            <person name="Cao W.C."/>
        </authorList>
    </citation>
    <scope>NUCLEOTIDE SEQUENCE</scope>
    <source>
        <strain evidence="11">Rsan-2018</strain>
    </source>
</reference>
<accession>A0A9D4Q170</accession>
<evidence type="ECO:0000256" key="5">
    <source>
        <dbReference type="ARBA" id="ARBA00022840"/>
    </source>
</evidence>
<dbReference type="Gene3D" id="3.40.50.300">
    <property type="entry name" value="P-loop containing nucleotide triphosphate hydrolases"/>
    <property type="match status" value="1"/>
</dbReference>
<dbReference type="InterPro" id="IPR003960">
    <property type="entry name" value="ATPase_AAA_CS"/>
</dbReference>
<feature type="compositionally biased region" description="Low complexity" evidence="9">
    <location>
        <begin position="108"/>
        <end position="125"/>
    </location>
</feature>
<dbReference type="Gene3D" id="1.10.8.60">
    <property type="match status" value="1"/>
</dbReference>
<dbReference type="PROSITE" id="PS50896">
    <property type="entry name" value="LISH"/>
    <property type="match status" value="1"/>
</dbReference>
<keyword evidence="6" id="KW-0206">Cytoskeleton</keyword>
<dbReference type="SMART" id="SM00667">
    <property type="entry name" value="LisH"/>
    <property type="match status" value="1"/>
</dbReference>
<evidence type="ECO:0000256" key="9">
    <source>
        <dbReference type="SAM" id="MobiDB-lite"/>
    </source>
</evidence>
<protein>
    <recommendedName>
        <fullName evidence="10">AAA+ ATPase domain-containing protein</fullName>
    </recommendedName>
</protein>
<dbReference type="FunFam" id="3.40.50.300:FF:000159">
    <property type="entry name" value="Katanin p60 ATPase-containing subunit A1"/>
    <property type="match status" value="1"/>
</dbReference>
<proteinExistence type="inferred from homology"/>
<dbReference type="InterPro" id="IPR006594">
    <property type="entry name" value="LisH"/>
</dbReference>
<organism evidence="11 12">
    <name type="scientific">Rhipicephalus sanguineus</name>
    <name type="common">Brown dog tick</name>
    <name type="synonym">Ixodes sanguineus</name>
    <dbReference type="NCBI Taxonomy" id="34632"/>
    <lineage>
        <taxon>Eukaryota</taxon>
        <taxon>Metazoa</taxon>
        <taxon>Ecdysozoa</taxon>
        <taxon>Arthropoda</taxon>
        <taxon>Chelicerata</taxon>
        <taxon>Arachnida</taxon>
        <taxon>Acari</taxon>
        <taxon>Parasitiformes</taxon>
        <taxon>Ixodida</taxon>
        <taxon>Ixodoidea</taxon>
        <taxon>Ixodidae</taxon>
        <taxon>Rhipicephalinae</taxon>
        <taxon>Rhipicephalus</taxon>
        <taxon>Rhipicephalus</taxon>
    </lineage>
</organism>
<keyword evidence="4 8" id="KW-0547">Nucleotide-binding</keyword>
<evidence type="ECO:0000256" key="3">
    <source>
        <dbReference type="ARBA" id="ARBA00022701"/>
    </source>
</evidence>
<keyword evidence="12" id="KW-1185">Reference proteome</keyword>
<dbReference type="PANTHER" id="PTHR23074:SF78">
    <property type="entry name" value="KATANIN P60 ATPASE-CONTAINING SUBUNIT A-LIKE 2"/>
    <property type="match status" value="1"/>
</dbReference>
<comment type="caution">
    <text evidence="11">The sequence shown here is derived from an EMBL/GenBank/DDBJ whole genome shotgun (WGS) entry which is preliminary data.</text>
</comment>
<reference evidence="11" key="2">
    <citation type="submission" date="2021-09" db="EMBL/GenBank/DDBJ databases">
        <authorList>
            <person name="Jia N."/>
            <person name="Wang J."/>
            <person name="Shi W."/>
            <person name="Du L."/>
            <person name="Sun Y."/>
            <person name="Zhan W."/>
            <person name="Jiang J."/>
            <person name="Wang Q."/>
            <person name="Zhang B."/>
            <person name="Ji P."/>
            <person name="Sakyi L.B."/>
            <person name="Cui X."/>
            <person name="Yuan T."/>
            <person name="Jiang B."/>
            <person name="Yang W."/>
            <person name="Lam T.T.-Y."/>
            <person name="Chang Q."/>
            <person name="Ding S."/>
            <person name="Wang X."/>
            <person name="Zhu J."/>
            <person name="Ruan X."/>
            <person name="Zhao L."/>
            <person name="Wei J."/>
            <person name="Que T."/>
            <person name="Du C."/>
            <person name="Cheng J."/>
            <person name="Dai P."/>
            <person name="Han X."/>
            <person name="Huang E."/>
            <person name="Gao Y."/>
            <person name="Liu J."/>
            <person name="Shao H."/>
            <person name="Ye R."/>
            <person name="Li L."/>
            <person name="Wei W."/>
            <person name="Wang X."/>
            <person name="Wang C."/>
            <person name="Huo Q."/>
            <person name="Li W."/>
            <person name="Guo W."/>
            <person name="Chen H."/>
            <person name="Chen S."/>
            <person name="Zhou L."/>
            <person name="Zhou L."/>
            <person name="Ni X."/>
            <person name="Tian J."/>
            <person name="Zhou Y."/>
            <person name="Sheng Y."/>
            <person name="Liu T."/>
            <person name="Pan Y."/>
            <person name="Xia L."/>
            <person name="Li J."/>
            <person name="Zhao F."/>
            <person name="Cao W."/>
        </authorList>
    </citation>
    <scope>NUCLEOTIDE SEQUENCE</scope>
    <source>
        <strain evidence="11">Rsan-2018</strain>
        <tissue evidence="11">Larvae</tissue>
    </source>
</reference>
<dbReference type="SUPFAM" id="SSF52540">
    <property type="entry name" value="P-loop containing nucleoside triphosphate hydrolases"/>
    <property type="match status" value="1"/>
</dbReference>
<dbReference type="GO" id="GO:0005874">
    <property type="term" value="C:microtubule"/>
    <property type="evidence" value="ECO:0007669"/>
    <property type="project" value="UniProtKB-KW"/>
</dbReference>
<evidence type="ECO:0000256" key="7">
    <source>
        <dbReference type="ARBA" id="ARBA00023235"/>
    </source>
</evidence>
<feature type="domain" description="AAA+ ATPase" evidence="10">
    <location>
        <begin position="249"/>
        <end position="387"/>
    </location>
</feature>
<dbReference type="InterPro" id="IPR003959">
    <property type="entry name" value="ATPase_AAA_core"/>
</dbReference>
<dbReference type="InterPro" id="IPR003593">
    <property type="entry name" value="AAA+_ATPase"/>
</dbReference>
<evidence type="ECO:0000259" key="10">
    <source>
        <dbReference type="SMART" id="SM00382"/>
    </source>
</evidence>
<keyword evidence="5 8" id="KW-0067">ATP-binding</keyword>
<sequence length="487" mass="54045">MAESKTAKSFVDGHIADTEEQKSAVRKRNLLVLILHYLQHQGLMTTAESLKTESTLKLDQYVLCDNVDLELILQEYETFQFVKFRKQPHITRKLEESGTQKQSKSSRGHSTQGQSTQTSSNGSGSFCSTFRIRGLHRASSDEKHKSDSQLSKGKLENTFRPENITIDRRLGIQICTPGLPQLKLPQAMGATLGSEWFNLVDIISKDVYVDSPNVHWNDIVGLESAKRLIKEALIYPMKYPDIFSGIMGPWKGLLLFGPPGTGKTLLAKAVATECKTTFFNITASTLVSKWRGESEKLVRVLFELARHNSPATIFLDELDALVGAKGGLGNSENEASRRMKSELLIQMDGLSNSKDHVFVLATSNSPWDLDHSVLRRLEKRILVPLPGKEARTFLFHKFLEGGQSAKSGGRRESCFVAADIDYNLVSESHTCTGVVMLTAEADGTDRIIPEPVSTEDILDAIKQTKPTGKALAAKFETWHQEYGSSLS</sequence>
<evidence type="ECO:0000256" key="2">
    <source>
        <dbReference type="ARBA" id="ARBA00022490"/>
    </source>
</evidence>
<dbReference type="EMBL" id="JABSTV010001249">
    <property type="protein sequence ID" value="KAH7962062.1"/>
    <property type="molecule type" value="Genomic_DNA"/>
</dbReference>
<dbReference type="InterPro" id="IPR050304">
    <property type="entry name" value="MT-severing_AAA_ATPase"/>
</dbReference>
<keyword evidence="7" id="KW-0413">Isomerase</keyword>
<dbReference type="Pfam" id="PF00004">
    <property type="entry name" value="AAA"/>
    <property type="match status" value="1"/>
</dbReference>
<dbReference type="CDD" id="cd19509">
    <property type="entry name" value="RecA-like_VPS4-like"/>
    <property type="match status" value="1"/>
</dbReference>
<evidence type="ECO:0000313" key="11">
    <source>
        <dbReference type="EMBL" id="KAH7962062.1"/>
    </source>
</evidence>
<evidence type="ECO:0000256" key="1">
    <source>
        <dbReference type="ARBA" id="ARBA00004186"/>
    </source>
</evidence>
<dbReference type="GO" id="GO:0016853">
    <property type="term" value="F:isomerase activity"/>
    <property type="evidence" value="ECO:0007669"/>
    <property type="project" value="UniProtKB-KW"/>
</dbReference>
<name>A0A9D4Q170_RHISA</name>